<accession>A0A0K2SLW5</accession>
<gene>
    <name evidence="7" type="ORF">LIP_2161</name>
</gene>
<dbReference type="InterPro" id="IPR017871">
    <property type="entry name" value="ABC_transporter-like_CS"/>
</dbReference>
<dbReference type="Gene3D" id="3.40.50.300">
    <property type="entry name" value="P-loop containing nucleotide triphosphate hydrolases"/>
    <property type="match status" value="1"/>
</dbReference>
<dbReference type="RefSeq" id="WP_068137693.1">
    <property type="nucleotide sequence ID" value="NZ_AP014924.1"/>
</dbReference>
<dbReference type="InterPro" id="IPR027417">
    <property type="entry name" value="P-loop_NTPase"/>
</dbReference>
<feature type="domain" description="ABC transporter" evidence="6">
    <location>
        <begin position="2"/>
        <end position="235"/>
    </location>
</feature>
<keyword evidence="5" id="KW-0029">Amino-acid transport</keyword>
<keyword evidence="4" id="KW-0067">ATP-binding</keyword>
<dbReference type="KEGG" id="lpil:LIP_2161"/>
<dbReference type="PROSITE" id="PS50893">
    <property type="entry name" value="ABC_TRANSPORTER_2"/>
    <property type="match status" value="1"/>
</dbReference>
<keyword evidence="8" id="KW-1185">Reference proteome</keyword>
<name>A0A0K2SLW5_LIMPI</name>
<dbReference type="PROSITE" id="PS00211">
    <property type="entry name" value="ABC_TRANSPORTER_1"/>
    <property type="match status" value="1"/>
</dbReference>
<dbReference type="InterPro" id="IPR003593">
    <property type="entry name" value="AAA+_ATPase"/>
</dbReference>
<dbReference type="InterPro" id="IPR003439">
    <property type="entry name" value="ABC_transporter-like_ATP-bd"/>
</dbReference>
<evidence type="ECO:0000259" key="6">
    <source>
        <dbReference type="PROSITE" id="PS50893"/>
    </source>
</evidence>
<sequence>MLSLREVHAGYGKGTVLNGISLEVEPGRVVALLGRNGAGKTTTLRAIAGLVRPARGSIWWQGSPIHGLPPHLVARRGIALVPQGRHIFASLSVQENLMVGFRSRPEGERAGLWDAERIYRHFPILRERARVGGTRLSGGEQQMLAIARALMTQPQILLCDEPCEGLAPMMVLQVGEILQALKEEGLAILLVEQNVEMAFSIADRVHVVSGGQVAYEGAPEDLRRDEAAQVRYLGVSVS</sequence>
<dbReference type="PANTHER" id="PTHR43820:SF4">
    <property type="entry name" value="HIGH-AFFINITY BRANCHED-CHAIN AMINO ACID TRANSPORT ATP-BINDING PROTEIN LIVF"/>
    <property type="match status" value="1"/>
</dbReference>
<evidence type="ECO:0000256" key="2">
    <source>
        <dbReference type="ARBA" id="ARBA00022448"/>
    </source>
</evidence>
<comment type="similarity">
    <text evidence="1">Belongs to the ABC transporter superfamily.</text>
</comment>
<evidence type="ECO:0000313" key="7">
    <source>
        <dbReference type="EMBL" id="BAS28002.1"/>
    </source>
</evidence>
<dbReference type="GO" id="GO:0016887">
    <property type="term" value="F:ATP hydrolysis activity"/>
    <property type="evidence" value="ECO:0007669"/>
    <property type="project" value="InterPro"/>
</dbReference>
<evidence type="ECO:0000256" key="1">
    <source>
        <dbReference type="ARBA" id="ARBA00005417"/>
    </source>
</evidence>
<dbReference type="GO" id="GO:0015658">
    <property type="term" value="F:branched-chain amino acid transmembrane transporter activity"/>
    <property type="evidence" value="ECO:0007669"/>
    <property type="project" value="TreeGrafter"/>
</dbReference>
<keyword evidence="3" id="KW-0547">Nucleotide-binding</keyword>
<dbReference type="PATRIC" id="fig|1555112.3.peg.2204"/>
<dbReference type="GO" id="GO:0015807">
    <property type="term" value="P:L-amino acid transport"/>
    <property type="evidence" value="ECO:0007669"/>
    <property type="project" value="TreeGrafter"/>
</dbReference>
<dbReference type="OrthoDB" id="9779136at2"/>
<dbReference type="InterPro" id="IPR052156">
    <property type="entry name" value="BCAA_Transport_ATP-bd_LivF"/>
</dbReference>
<dbReference type="CDD" id="cd03224">
    <property type="entry name" value="ABC_TM1139_LivF_branched"/>
    <property type="match status" value="1"/>
</dbReference>
<protein>
    <submittedName>
        <fullName evidence="7">ABC transporter</fullName>
    </submittedName>
</protein>
<reference evidence="8" key="2">
    <citation type="journal article" date="2016" name="Int. J. Syst. Evol. Microbiol.">
        <title>Complete genome sequence and cell structure of Limnochorda pilosa, a Gram-negative spore-former within the phylum Firmicutes.</title>
        <authorList>
            <person name="Watanabe M."/>
            <person name="Kojima H."/>
            <person name="Fukui M."/>
        </authorList>
    </citation>
    <scope>NUCLEOTIDE SEQUENCE [LARGE SCALE GENOMIC DNA]</scope>
    <source>
        <strain evidence="8">HC45</strain>
    </source>
</reference>
<organism evidence="7 8">
    <name type="scientific">Limnochorda pilosa</name>
    <dbReference type="NCBI Taxonomy" id="1555112"/>
    <lineage>
        <taxon>Bacteria</taxon>
        <taxon>Bacillati</taxon>
        <taxon>Bacillota</taxon>
        <taxon>Limnochordia</taxon>
        <taxon>Limnochordales</taxon>
        <taxon>Limnochordaceae</taxon>
        <taxon>Limnochorda</taxon>
    </lineage>
</organism>
<dbReference type="AlphaFoldDB" id="A0A0K2SLW5"/>
<evidence type="ECO:0000256" key="4">
    <source>
        <dbReference type="ARBA" id="ARBA00022840"/>
    </source>
</evidence>
<dbReference type="Pfam" id="PF00005">
    <property type="entry name" value="ABC_tran"/>
    <property type="match status" value="1"/>
</dbReference>
<evidence type="ECO:0000256" key="5">
    <source>
        <dbReference type="ARBA" id="ARBA00022970"/>
    </source>
</evidence>
<dbReference type="SUPFAM" id="SSF52540">
    <property type="entry name" value="P-loop containing nucleoside triphosphate hydrolases"/>
    <property type="match status" value="1"/>
</dbReference>
<evidence type="ECO:0000313" key="8">
    <source>
        <dbReference type="Proteomes" id="UP000065807"/>
    </source>
</evidence>
<dbReference type="SMART" id="SM00382">
    <property type="entry name" value="AAA"/>
    <property type="match status" value="1"/>
</dbReference>
<dbReference type="GO" id="GO:0005524">
    <property type="term" value="F:ATP binding"/>
    <property type="evidence" value="ECO:0007669"/>
    <property type="project" value="UniProtKB-KW"/>
</dbReference>
<dbReference type="EMBL" id="AP014924">
    <property type="protein sequence ID" value="BAS28002.1"/>
    <property type="molecule type" value="Genomic_DNA"/>
</dbReference>
<dbReference type="PANTHER" id="PTHR43820">
    <property type="entry name" value="HIGH-AFFINITY BRANCHED-CHAIN AMINO ACID TRANSPORT ATP-BINDING PROTEIN LIVF"/>
    <property type="match status" value="1"/>
</dbReference>
<dbReference type="Proteomes" id="UP000065807">
    <property type="component" value="Chromosome"/>
</dbReference>
<proteinExistence type="inferred from homology"/>
<reference evidence="8" key="1">
    <citation type="submission" date="2015-07" db="EMBL/GenBank/DDBJ databases">
        <title>Complete genome sequence and phylogenetic analysis of Limnochorda pilosa.</title>
        <authorList>
            <person name="Watanabe M."/>
            <person name="Kojima H."/>
            <person name="Fukui M."/>
        </authorList>
    </citation>
    <scope>NUCLEOTIDE SEQUENCE [LARGE SCALE GENOMIC DNA]</scope>
    <source>
        <strain evidence="8">HC45</strain>
    </source>
</reference>
<evidence type="ECO:0000256" key="3">
    <source>
        <dbReference type="ARBA" id="ARBA00022741"/>
    </source>
</evidence>
<keyword evidence="2" id="KW-0813">Transport</keyword>
<dbReference type="STRING" id="1555112.LIP_2161"/>